<accession>A0A430G2F5</accession>
<feature type="region of interest" description="Disordered" evidence="1">
    <location>
        <begin position="368"/>
        <end position="407"/>
    </location>
</feature>
<gene>
    <name evidence="2" type="ORF">DAH66_12845</name>
</gene>
<name>A0A430G2F5_9SPHN</name>
<comment type="caution">
    <text evidence="2">The sequence shown here is derived from an EMBL/GenBank/DDBJ whole genome shotgun (WGS) entry which is preliminary data.</text>
</comment>
<evidence type="ECO:0000313" key="2">
    <source>
        <dbReference type="EMBL" id="RSY83150.1"/>
    </source>
</evidence>
<dbReference type="AlphaFoldDB" id="A0A430G2F5"/>
<organism evidence="2 3">
    <name type="scientific">Sphingomonas koreensis</name>
    <dbReference type="NCBI Taxonomy" id="93064"/>
    <lineage>
        <taxon>Bacteria</taxon>
        <taxon>Pseudomonadati</taxon>
        <taxon>Pseudomonadota</taxon>
        <taxon>Alphaproteobacteria</taxon>
        <taxon>Sphingomonadales</taxon>
        <taxon>Sphingomonadaceae</taxon>
        <taxon>Sphingomonas</taxon>
    </lineage>
</organism>
<evidence type="ECO:0000256" key="1">
    <source>
        <dbReference type="SAM" id="MobiDB-lite"/>
    </source>
</evidence>
<protein>
    <submittedName>
        <fullName evidence="2">Uncharacterized protein</fullName>
    </submittedName>
</protein>
<dbReference type="Proteomes" id="UP000287746">
    <property type="component" value="Unassembled WGS sequence"/>
</dbReference>
<reference evidence="2 3" key="1">
    <citation type="submission" date="2018-07" db="EMBL/GenBank/DDBJ databases">
        <title>Genomic and Epidemiologic Investigation of an Indolent Hospital Outbreak.</title>
        <authorList>
            <person name="Johnson R.C."/>
            <person name="Deming C."/>
            <person name="Conlan S."/>
            <person name="Zellmer C.J."/>
            <person name="Michelin A.V."/>
            <person name="Lee-Lin S."/>
            <person name="Thomas P.J."/>
            <person name="Park M."/>
            <person name="Weingarten R.A."/>
            <person name="Less J."/>
            <person name="Dekker J.P."/>
            <person name="Frank K.M."/>
            <person name="Musser K.A."/>
            <person name="Mcquiston J.R."/>
            <person name="Henderson D.K."/>
            <person name="Lau A.F."/>
            <person name="Palmore T.N."/>
            <person name="Segre J.A."/>
        </authorList>
    </citation>
    <scope>NUCLEOTIDE SEQUENCE [LARGE SCALE GENOMIC DNA]</scope>
    <source>
        <strain evidence="2 3">SK-CDC1_0717</strain>
    </source>
</reference>
<dbReference type="InterPro" id="IPR023214">
    <property type="entry name" value="HAD_sf"/>
</dbReference>
<dbReference type="EMBL" id="QQYZ01000011">
    <property type="protein sequence ID" value="RSY83150.1"/>
    <property type="molecule type" value="Genomic_DNA"/>
</dbReference>
<sequence length="407" mass="47672">MTDKPILCIDFDGVIHSYDRGWQDGAIYGHVTAGFWDWARRAAALFTLTIYSSRSKTPEGVSAMSAWLDRQWEEYAAPRMPQPDRPELSFAHEKPPAFLTIDDRAIQFRGDWSDLNPMTLRKYEVWNKPWSEDEWKRTAPERQRFNDAEHLARAPWADRKVPWYLRLFGVPRGAYMGDRDRSFRTRWGEISFGSLLFAFTVRRGHLHIAVPGVQAFIRLSRRNDESNEFDGPEWGGSFRFGRDWGGLTGYGTLGWGRRRTSFGLPWGWNRRRGDYRREYLDAAGEWQDHDRMPRDWHTPEQIAEMGPAPWEESYTFHYMCQPSGKAQHVPTTLRRERRHDTYRVLGFVTRRRMEEEIAISFHEEVGNQRGSWKGGVTGTSARMKPGETPGETLRRFQREQAGGRFDR</sequence>
<proteinExistence type="predicted"/>
<dbReference type="Gene3D" id="3.40.50.1000">
    <property type="entry name" value="HAD superfamily/HAD-like"/>
    <property type="match status" value="1"/>
</dbReference>
<evidence type="ECO:0000313" key="3">
    <source>
        <dbReference type="Proteomes" id="UP000287746"/>
    </source>
</evidence>
<dbReference type="RefSeq" id="WP_126004723.1">
    <property type="nucleotide sequence ID" value="NZ_QQYZ01000011.1"/>
</dbReference>
<dbReference type="InterPro" id="IPR057463">
    <property type="entry name" value="Acb3"/>
</dbReference>
<dbReference type="Pfam" id="PF25187">
    <property type="entry name" value="Acb3"/>
    <property type="match status" value="1"/>
</dbReference>